<comment type="caution">
    <text evidence="2">The sequence shown here is derived from an EMBL/GenBank/DDBJ whole genome shotgun (WGS) entry which is preliminary data.</text>
</comment>
<evidence type="ECO:0000313" key="2">
    <source>
        <dbReference type="EMBL" id="POA99548.1"/>
    </source>
</evidence>
<dbReference type="Pfam" id="PF20250">
    <property type="entry name" value="FapA_N"/>
    <property type="match status" value="1"/>
</dbReference>
<evidence type="ECO:0000313" key="3">
    <source>
        <dbReference type="Proteomes" id="UP000236416"/>
    </source>
</evidence>
<keyword evidence="3" id="KW-1185">Reference proteome</keyword>
<accession>A0A2K4MR42</accession>
<gene>
    <name evidence="2" type="ORF">C2134_05515</name>
</gene>
<proteinExistence type="predicted"/>
<name>A0A2K4MR42_9NEIS</name>
<dbReference type="AlphaFoldDB" id="A0A2K4MR42"/>
<dbReference type="InterPro" id="IPR046866">
    <property type="entry name" value="FapA_N"/>
</dbReference>
<evidence type="ECO:0000259" key="1">
    <source>
        <dbReference type="Pfam" id="PF20250"/>
    </source>
</evidence>
<reference evidence="2 3" key="1">
    <citation type="submission" date="2018-01" db="EMBL/GenBank/DDBJ databases">
        <title>Genomic Sequence of Chromobacterium MWU13-2610 from wild cranberry bogs within the Cape Cod National Seashore.</title>
        <authorList>
            <person name="O'Hara-Hanley K."/>
            <person name="Soby S."/>
            <person name="Harrison A."/>
        </authorList>
    </citation>
    <scope>NUCLEOTIDE SEQUENCE [LARGE SCALE GENOMIC DNA]</scope>
    <source>
        <strain evidence="2 3">MWU13-2610</strain>
    </source>
</reference>
<organism evidence="2 3">
    <name type="scientific">Chromobacterium sinusclupearum</name>
    <dbReference type="NCBI Taxonomy" id="2077146"/>
    <lineage>
        <taxon>Bacteria</taxon>
        <taxon>Pseudomonadati</taxon>
        <taxon>Pseudomonadota</taxon>
        <taxon>Betaproteobacteria</taxon>
        <taxon>Neisseriales</taxon>
        <taxon>Chromobacteriaceae</taxon>
        <taxon>Chromobacterium</taxon>
    </lineage>
</organism>
<feature type="domain" description="Flagellar Assembly Protein A N-terminal region" evidence="1">
    <location>
        <begin position="183"/>
        <end position="335"/>
    </location>
</feature>
<sequence>MVAASRVPTQGRDGYSARVHTEAIMPNTIDPTITQPVEPGRPIDHSQPLTLPHFLQIRSDGFFVLPDAVGSASDFRQAIDHLFSAGYYLYGLNYDLLCHYLYDFDPAHPAVTQPHYIAQCVLPFLAERQVLYRGLIRAEAGIEYLFEQLYLTQTVEVPVYGRDASGQAIVIGRREEIQTIVTQLEFDELVAFMWQQGVRFGLHQAVIKDILAQHKTGRYLIATARAPVPGVDAGVQEQTAEIHRDDHPRKLAGGRVDLTQFQNRYPQIKARAVLLMKTPCRPGRPGRTLSGGIIHVPEPFDFDLGTLAGSGTEVQIDKEGHELIVAICDGFLNIDSETNQISIVDKIIGREGVSVRTTGDLALQGDEYEEHGEVQERRIVTGKNLTMFNNVYGTVRSTGGRILLKQNLVGGAAHNDAGPISVEGLVSNAQVRAEQGEITIARAENAIVIGQRVNIVEAKSCTILADEVDIQQASGCAIAAKQVHIGKAGARADQETAICMLLPDLSGFGRRLEAIQQQEQEGLHKLETVKKALALLTQEDELKRYFGVVARVKKGELQLSPEQQASLKRKSEQLAPKIKQINQLNAGMRTMQDAQSFVRAQAEELAKAREAAAAGIQCKLEEITGETVVRALTLPSGAQALSTLTVEALRARLRTADSQTKLLFSDQNGCFIWQYSIRFTPL</sequence>
<dbReference type="EMBL" id="PPTF01000019">
    <property type="protein sequence ID" value="POA99548.1"/>
    <property type="molecule type" value="Genomic_DNA"/>
</dbReference>
<protein>
    <recommendedName>
        <fullName evidence="1">Flagellar Assembly Protein A N-terminal region domain-containing protein</fullName>
    </recommendedName>
</protein>
<dbReference type="Proteomes" id="UP000236416">
    <property type="component" value="Unassembled WGS sequence"/>
</dbReference>